<dbReference type="NCBIfam" id="TIGR01254">
    <property type="entry name" value="sfuA"/>
    <property type="match status" value="1"/>
</dbReference>
<keyword evidence="1" id="KW-0732">Signal</keyword>
<keyword evidence="3" id="KW-1185">Reference proteome</keyword>
<comment type="caution">
    <text evidence="2">The sequence shown here is derived from an EMBL/GenBank/DDBJ whole genome shotgun (WGS) entry which is preliminary data.</text>
</comment>
<dbReference type="GO" id="GO:0030975">
    <property type="term" value="F:thiamine binding"/>
    <property type="evidence" value="ECO:0007669"/>
    <property type="project" value="InterPro"/>
</dbReference>
<reference evidence="2" key="1">
    <citation type="submission" date="2020-09" db="EMBL/GenBank/DDBJ databases">
        <title>Nocardioides sp. strain MJB4 16S ribosomal RNA gene Genome sequencing and assembly.</title>
        <authorList>
            <person name="Kim I."/>
        </authorList>
    </citation>
    <scope>NUCLEOTIDE SEQUENCE</scope>
    <source>
        <strain evidence="2">MJB4</strain>
    </source>
</reference>
<evidence type="ECO:0000313" key="2">
    <source>
        <dbReference type="EMBL" id="MBD8870889.1"/>
    </source>
</evidence>
<sequence length="354" mass="37761">MIGATITTVTALALASCTLATESGEDASGTPDRSAEPGSTVVLVTHESFKLPKKLIRRFERESGLELEVRPAGDAGSLTNRLVLTGEDPIGDVAFGVDNTFASRALEAGVFAEYDAPVPPGAEDLAVPEGEGRLAPVDQGSVCINVDTAWFERSDLEPPATLDDLTDPAYEDLLVVPGAPTSSPGMAFLLSTIAEYGEDWPGYWEDLMANGAKLTDGWSDAYFVDFTGGGGGGKRPIVVSYDSSPAFTVDERSGETTTAALLDTCFRQVEYAGVLANAENPAGAEEVVDFLLGEEVQAALPENMYVFPVDGETELPEDWARFAIQPDETYSVDPAEIAENRAEWLTEWTDVTTR</sequence>
<organism evidence="2 3">
    <name type="scientific">Nocardioides donggukensis</name>
    <dbReference type="NCBI Taxonomy" id="2774019"/>
    <lineage>
        <taxon>Bacteria</taxon>
        <taxon>Bacillati</taxon>
        <taxon>Actinomycetota</taxon>
        <taxon>Actinomycetes</taxon>
        <taxon>Propionibacteriales</taxon>
        <taxon>Nocardioidaceae</taxon>
        <taxon>Nocardioides</taxon>
    </lineage>
</organism>
<gene>
    <name evidence="2" type="ORF">IE331_14765</name>
</gene>
<protein>
    <submittedName>
        <fullName evidence="2">Thiamine ABC transporter substrate-binding protein</fullName>
    </submittedName>
</protein>
<dbReference type="AlphaFoldDB" id="A0A927K618"/>
<accession>A0A927K618</accession>
<dbReference type="InterPro" id="IPR005948">
    <property type="entry name" value="ThiB-like"/>
</dbReference>
<dbReference type="GO" id="GO:0015888">
    <property type="term" value="P:thiamine transport"/>
    <property type="evidence" value="ECO:0007669"/>
    <property type="project" value="InterPro"/>
</dbReference>
<dbReference type="GO" id="GO:0030288">
    <property type="term" value="C:outer membrane-bounded periplasmic space"/>
    <property type="evidence" value="ECO:0007669"/>
    <property type="project" value="TreeGrafter"/>
</dbReference>
<dbReference type="EMBL" id="JACYXZ010000004">
    <property type="protein sequence ID" value="MBD8870889.1"/>
    <property type="molecule type" value="Genomic_DNA"/>
</dbReference>
<dbReference type="PANTHER" id="PTHR30006">
    <property type="entry name" value="THIAMINE-BINDING PERIPLASMIC PROTEIN-RELATED"/>
    <property type="match status" value="1"/>
</dbReference>
<dbReference type="Pfam" id="PF13343">
    <property type="entry name" value="SBP_bac_6"/>
    <property type="match status" value="1"/>
</dbReference>
<dbReference type="PANTHER" id="PTHR30006:SF2">
    <property type="entry name" value="ABC TRANSPORTER SUBSTRATE-BINDING PROTEIN"/>
    <property type="match status" value="1"/>
</dbReference>
<dbReference type="Proteomes" id="UP000616839">
    <property type="component" value="Unassembled WGS sequence"/>
</dbReference>
<dbReference type="Gene3D" id="3.40.190.10">
    <property type="entry name" value="Periplasmic binding protein-like II"/>
    <property type="match status" value="2"/>
</dbReference>
<dbReference type="GO" id="GO:0030976">
    <property type="term" value="F:thiamine pyrophosphate binding"/>
    <property type="evidence" value="ECO:0007669"/>
    <property type="project" value="TreeGrafter"/>
</dbReference>
<proteinExistence type="predicted"/>
<evidence type="ECO:0000256" key="1">
    <source>
        <dbReference type="ARBA" id="ARBA00022729"/>
    </source>
</evidence>
<name>A0A927K618_9ACTN</name>
<evidence type="ECO:0000313" key="3">
    <source>
        <dbReference type="Proteomes" id="UP000616839"/>
    </source>
</evidence>
<dbReference type="SUPFAM" id="SSF53850">
    <property type="entry name" value="Periplasmic binding protein-like II"/>
    <property type="match status" value="1"/>
</dbReference>